<accession>A0A3R9FZM6</accession>
<keyword evidence="1" id="KW-1133">Transmembrane helix</keyword>
<name>A0A3R9FZM6_9BACI</name>
<dbReference type="OrthoDB" id="2990581at2"/>
<gene>
    <name evidence="2" type="ORF">EJA10_04520</name>
</gene>
<feature type="transmembrane region" description="Helical" evidence="1">
    <location>
        <begin position="6"/>
        <end position="25"/>
    </location>
</feature>
<reference evidence="3" key="1">
    <citation type="submission" date="2018-12" db="EMBL/GenBank/DDBJ databases">
        <title>Bacillus chawlae sp. nov., Bacillus glennii sp. nov., and Bacillus saganii sp. nov. Isolated from the Vehicle Assembly Building at Kennedy Space Center where the Viking Spacecraft were Assembled.</title>
        <authorList>
            <person name="Seuylemezian A."/>
            <person name="Vaishampayan P."/>
        </authorList>
    </citation>
    <scope>NUCLEOTIDE SEQUENCE [LARGE SCALE GENOMIC DNA]</scope>
    <source>
        <strain evidence="3">DSM 13966</strain>
    </source>
</reference>
<feature type="transmembrane region" description="Helical" evidence="1">
    <location>
        <begin position="46"/>
        <end position="63"/>
    </location>
</feature>
<sequence>MDDSLDFVGILFMIVSLVLSIYQVFYSKTAKEMVLEVSEKMTSRSLAGIIQYLILIAFNTYFVHMLFDITWMLWITLVSIIGLEIILAEKRFSKSLILATGLMLLFIYSSSIPTHSDSFTDYINEKTEYQCLSLECVKVIEKITSDDLLQTEVNTFSIVEESFDWYMVFAKGALTLKDKEGNIEEVKGLNIGGFWLLSD</sequence>
<evidence type="ECO:0000256" key="1">
    <source>
        <dbReference type="SAM" id="Phobius"/>
    </source>
</evidence>
<keyword evidence="1" id="KW-0812">Transmembrane</keyword>
<keyword evidence="1" id="KW-0472">Membrane</keyword>
<evidence type="ECO:0000313" key="2">
    <source>
        <dbReference type="EMBL" id="RSD28839.1"/>
    </source>
</evidence>
<dbReference type="EMBL" id="RSFW01000006">
    <property type="protein sequence ID" value="RSD28839.1"/>
    <property type="molecule type" value="Genomic_DNA"/>
</dbReference>
<organism evidence="2 3">
    <name type="scientific">Mesobacillus subterraneus</name>
    <dbReference type="NCBI Taxonomy" id="285983"/>
    <lineage>
        <taxon>Bacteria</taxon>
        <taxon>Bacillati</taxon>
        <taxon>Bacillota</taxon>
        <taxon>Bacilli</taxon>
        <taxon>Bacillales</taxon>
        <taxon>Bacillaceae</taxon>
        <taxon>Mesobacillus</taxon>
    </lineage>
</organism>
<proteinExistence type="predicted"/>
<feature type="transmembrane region" description="Helical" evidence="1">
    <location>
        <begin position="69"/>
        <end position="88"/>
    </location>
</feature>
<dbReference type="RefSeq" id="WP_125478801.1">
    <property type="nucleotide sequence ID" value="NZ_RSFW01000006.1"/>
</dbReference>
<dbReference type="AlphaFoldDB" id="A0A3R9FZM6"/>
<dbReference type="Proteomes" id="UP000279911">
    <property type="component" value="Unassembled WGS sequence"/>
</dbReference>
<evidence type="ECO:0000313" key="3">
    <source>
        <dbReference type="Proteomes" id="UP000279911"/>
    </source>
</evidence>
<comment type="caution">
    <text evidence="2">The sequence shown here is derived from an EMBL/GenBank/DDBJ whole genome shotgun (WGS) entry which is preliminary data.</text>
</comment>
<protein>
    <submittedName>
        <fullName evidence="2">Uncharacterized protein</fullName>
    </submittedName>
</protein>
<feature type="transmembrane region" description="Helical" evidence="1">
    <location>
        <begin position="95"/>
        <end position="112"/>
    </location>
</feature>